<evidence type="ECO:0000256" key="1">
    <source>
        <dbReference type="SAM" id="MobiDB-lite"/>
    </source>
</evidence>
<reference evidence="4" key="2">
    <citation type="submission" date="2025-08" db="UniProtKB">
        <authorList>
            <consortium name="RefSeq"/>
        </authorList>
    </citation>
    <scope>IDENTIFICATION</scope>
    <source>
        <tissue evidence="4">Leaf</tissue>
    </source>
</reference>
<organism evidence="3 4">
    <name type="scientific">Punica granatum</name>
    <name type="common">Pomegranate</name>
    <dbReference type="NCBI Taxonomy" id="22663"/>
    <lineage>
        <taxon>Eukaryota</taxon>
        <taxon>Viridiplantae</taxon>
        <taxon>Streptophyta</taxon>
        <taxon>Embryophyta</taxon>
        <taxon>Tracheophyta</taxon>
        <taxon>Spermatophyta</taxon>
        <taxon>Magnoliopsida</taxon>
        <taxon>eudicotyledons</taxon>
        <taxon>Gunneridae</taxon>
        <taxon>Pentapetalae</taxon>
        <taxon>rosids</taxon>
        <taxon>malvids</taxon>
        <taxon>Myrtales</taxon>
        <taxon>Lythraceae</taxon>
        <taxon>Punica</taxon>
    </lineage>
</organism>
<gene>
    <name evidence="4" type="primary">LOC116207588</name>
</gene>
<dbReference type="PANTHER" id="PTHR21567:SF65">
    <property type="entry name" value="ARM REPEAT SUPERFAMILY PROTEIN"/>
    <property type="match status" value="1"/>
</dbReference>
<evidence type="ECO:0000259" key="2">
    <source>
        <dbReference type="SMART" id="SM01349"/>
    </source>
</evidence>
<keyword evidence="3" id="KW-1185">Reference proteome</keyword>
<dbReference type="Proteomes" id="UP000515151">
    <property type="component" value="Chromosome 5"/>
</dbReference>
<proteinExistence type="predicted"/>
<dbReference type="PANTHER" id="PTHR21567">
    <property type="entry name" value="CLASP"/>
    <property type="match status" value="1"/>
</dbReference>
<dbReference type="GO" id="GO:0005881">
    <property type="term" value="C:cytoplasmic microtubule"/>
    <property type="evidence" value="ECO:0007669"/>
    <property type="project" value="TreeGrafter"/>
</dbReference>
<feature type="domain" description="TOG" evidence="2">
    <location>
        <begin position="59"/>
        <end position="295"/>
    </location>
</feature>
<dbReference type="SMART" id="SM01349">
    <property type="entry name" value="TOG"/>
    <property type="match status" value="1"/>
</dbReference>
<dbReference type="GO" id="GO:0000226">
    <property type="term" value="P:microtubule cytoskeleton organization"/>
    <property type="evidence" value="ECO:0007669"/>
    <property type="project" value="TreeGrafter"/>
</dbReference>
<reference evidence="3" key="1">
    <citation type="journal article" date="2020" name="Plant Biotechnol. J.">
        <title>The pomegranate (Punica granatum L.) draft genome dissects genetic divergence between soft- and hard-seeded cultivars.</title>
        <authorList>
            <person name="Luo X."/>
            <person name="Li H."/>
            <person name="Wu Z."/>
            <person name="Yao W."/>
            <person name="Zhao P."/>
            <person name="Cao D."/>
            <person name="Yu H."/>
            <person name="Li K."/>
            <person name="Poudel K."/>
            <person name="Zhao D."/>
            <person name="Zhang F."/>
            <person name="Xia X."/>
            <person name="Chen L."/>
            <person name="Wang Q."/>
            <person name="Jing D."/>
            <person name="Cao S."/>
        </authorList>
    </citation>
    <scope>NUCLEOTIDE SEQUENCE [LARGE SCALE GENOMIC DNA]</scope>
    <source>
        <strain evidence="3">cv. Tunisia</strain>
    </source>
</reference>
<accession>A0A6P8DJ71</accession>
<dbReference type="SUPFAM" id="SSF48371">
    <property type="entry name" value="ARM repeat"/>
    <property type="match status" value="1"/>
</dbReference>
<feature type="region of interest" description="Disordered" evidence="1">
    <location>
        <begin position="1"/>
        <end position="48"/>
    </location>
</feature>
<dbReference type="InterPro" id="IPR016024">
    <property type="entry name" value="ARM-type_fold"/>
</dbReference>
<evidence type="ECO:0000313" key="4">
    <source>
        <dbReference type="RefSeq" id="XP_031396460.1"/>
    </source>
</evidence>
<dbReference type="InterPro" id="IPR034085">
    <property type="entry name" value="TOG"/>
</dbReference>
<dbReference type="OrthoDB" id="63891at2759"/>
<dbReference type="Pfam" id="PF12348">
    <property type="entry name" value="CLASP_N"/>
    <property type="match status" value="1"/>
</dbReference>
<dbReference type="Gene3D" id="1.25.10.10">
    <property type="entry name" value="Leucine-rich Repeat Variant"/>
    <property type="match status" value="1"/>
</dbReference>
<dbReference type="GO" id="GO:0008017">
    <property type="term" value="F:microtubule binding"/>
    <property type="evidence" value="ECO:0007669"/>
    <property type="project" value="TreeGrafter"/>
</dbReference>
<sequence length="308" mass="34054">MALQPIDNALPLVPPERPNKQAKVAVPMAKKQQPDLGAVNDENQAPFPPLPSSGDAVIDYIPSEELTALPHPGSKIQSLMEGLESKDWTTICEWLNTARRFALFHADLMIPMLERVVLVLVKAMKNPRSALCKTSIMASSDMFKAYGDKLLLEGTDSDAFNQLLLQLLFKASQDKKFVCKEAGKALNSMVASLTPLPLLHRLRGYVTHSNLRVRAKAAVSISSCVSKLGLERMKEFGLGTLIEMAADLLNDKLPEAREAARSTVVSIYRAITEDEEEEEQKQESWHKFCEGSLPPKHIHSITKIVASQ</sequence>
<evidence type="ECO:0000313" key="3">
    <source>
        <dbReference type="Proteomes" id="UP000515151"/>
    </source>
</evidence>
<dbReference type="InterPro" id="IPR024395">
    <property type="entry name" value="CLASP_N_dom"/>
</dbReference>
<dbReference type="AlphaFoldDB" id="A0A6P8DJ71"/>
<dbReference type="RefSeq" id="XP_031396460.1">
    <property type="nucleotide sequence ID" value="XM_031540600.1"/>
</dbReference>
<dbReference type="InterPro" id="IPR011989">
    <property type="entry name" value="ARM-like"/>
</dbReference>
<dbReference type="GeneID" id="116207588"/>
<name>A0A6P8DJ71_PUNGR</name>
<protein>
    <submittedName>
        <fullName evidence="4">TOG array regulator of axonemal microtubules protein 1</fullName>
    </submittedName>
</protein>